<gene>
    <name evidence="1" type="ORF">CSKR_107464</name>
</gene>
<sequence length="78" mass="8414">MSKTWFLVFLTLCITLSPTGRCSLKTGEMTCPEKCRYTAANCETNCGPQYPVMDSECVAGCRIGGLFCEDACQLNGGS</sequence>
<organism evidence="1 2">
    <name type="scientific">Clonorchis sinensis</name>
    <name type="common">Chinese liver fluke</name>
    <dbReference type="NCBI Taxonomy" id="79923"/>
    <lineage>
        <taxon>Eukaryota</taxon>
        <taxon>Metazoa</taxon>
        <taxon>Spiralia</taxon>
        <taxon>Lophotrochozoa</taxon>
        <taxon>Platyhelminthes</taxon>
        <taxon>Trematoda</taxon>
        <taxon>Digenea</taxon>
        <taxon>Opisthorchiida</taxon>
        <taxon>Opisthorchiata</taxon>
        <taxon>Opisthorchiidae</taxon>
        <taxon>Clonorchis</taxon>
    </lineage>
</organism>
<evidence type="ECO:0000313" key="2">
    <source>
        <dbReference type="Proteomes" id="UP000286415"/>
    </source>
</evidence>
<reference evidence="1 2" key="2">
    <citation type="journal article" date="2021" name="Genomics">
        <title>High-quality reference genome for Clonorchis sinensis.</title>
        <authorList>
            <person name="Young N.D."/>
            <person name="Stroehlein A.J."/>
            <person name="Kinkar L."/>
            <person name="Wang T."/>
            <person name="Sohn W.M."/>
            <person name="Chang B.C.H."/>
            <person name="Kaur P."/>
            <person name="Weisz D."/>
            <person name="Dudchenko O."/>
            <person name="Aiden E.L."/>
            <person name="Korhonen P.K."/>
            <person name="Gasser R.B."/>
        </authorList>
    </citation>
    <scope>NUCLEOTIDE SEQUENCE [LARGE SCALE GENOMIC DNA]</scope>
    <source>
        <strain evidence="1">Cs-k2</strain>
    </source>
</reference>
<dbReference type="OrthoDB" id="10357473at2759"/>
<dbReference type="Proteomes" id="UP000286415">
    <property type="component" value="Unassembled WGS sequence"/>
</dbReference>
<reference evidence="1 2" key="1">
    <citation type="journal article" date="2018" name="Biotechnol. Adv.">
        <title>Improved genomic resources and new bioinformatic workflow for the carcinogenic parasite Clonorchis sinensis: Biotechnological implications.</title>
        <authorList>
            <person name="Wang D."/>
            <person name="Korhonen P.K."/>
            <person name="Gasser R.B."/>
            <person name="Young N.D."/>
        </authorList>
    </citation>
    <scope>NUCLEOTIDE SEQUENCE [LARGE SCALE GENOMIC DNA]</scope>
    <source>
        <strain evidence="1">Cs-k2</strain>
    </source>
</reference>
<dbReference type="EMBL" id="NIRI02000013">
    <property type="protein sequence ID" value="KAG5452918.1"/>
    <property type="molecule type" value="Genomic_DNA"/>
</dbReference>
<protein>
    <submittedName>
        <fullName evidence="1">Uncharacterized protein</fullName>
    </submittedName>
</protein>
<proteinExistence type="predicted"/>
<name>A0A419PYF0_CLOSI</name>
<evidence type="ECO:0000313" key="1">
    <source>
        <dbReference type="EMBL" id="KAG5452918.1"/>
    </source>
</evidence>
<accession>A0A419PYF0</accession>
<dbReference type="AlphaFoldDB" id="A0A419PYF0"/>
<keyword evidence="2" id="KW-1185">Reference proteome</keyword>
<dbReference type="InParanoid" id="A0A419PYF0"/>
<comment type="caution">
    <text evidence="1">The sequence shown here is derived from an EMBL/GenBank/DDBJ whole genome shotgun (WGS) entry which is preliminary data.</text>
</comment>